<dbReference type="EnsemblPlants" id="OGLUM09G16520.1">
    <property type="protein sequence ID" value="OGLUM09G16520.1"/>
    <property type="gene ID" value="OGLUM09G16520"/>
</dbReference>
<protein>
    <submittedName>
        <fullName evidence="1">Uncharacterized protein</fullName>
    </submittedName>
</protein>
<proteinExistence type="predicted"/>
<dbReference type="AlphaFoldDB" id="A0A0E0B544"/>
<evidence type="ECO:0000313" key="2">
    <source>
        <dbReference type="Proteomes" id="UP000026961"/>
    </source>
</evidence>
<reference evidence="1" key="2">
    <citation type="submission" date="2018-05" db="EMBL/GenBank/DDBJ databases">
        <title>OgluRS3 (Oryza glumaepatula Reference Sequence Version 3).</title>
        <authorList>
            <person name="Zhang J."/>
            <person name="Kudrna D."/>
            <person name="Lee S."/>
            <person name="Talag J."/>
            <person name="Welchert J."/>
            <person name="Wing R.A."/>
        </authorList>
    </citation>
    <scope>NUCLEOTIDE SEQUENCE [LARGE SCALE GENOMIC DNA]</scope>
</reference>
<dbReference type="HOGENOM" id="CLU_2982379_0_0_1"/>
<name>A0A0E0B544_9ORYZ</name>
<keyword evidence="2" id="KW-1185">Reference proteome</keyword>
<accession>A0A0E0B544</accession>
<sequence>MTRSASDKPREINQQMQARSRLQRCVLPELPVDEDEQTKLVIDRCSDDSHSCRLQLMHWCIC</sequence>
<reference evidence="1" key="1">
    <citation type="submission" date="2015-04" db="UniProtKB">
        <authorList>
            <consortium name="EnsemblPlants"/>
        </authorList>
    </citation>
    <scope>IDENTIFICATION</scope>
</reference>
<evidence type="ECO:0000313" key="1">
    <source>
        <dbReference type="EnsemblPlants" id="OGLUM09G16520.1"/>
    </source>
</evidence>
<dbReference type="Gramene" id="OGLUM09G16520.1">
    <property type="protein sequence ID" value="OGLUM09G16520.1"/>
    <property type="gene ID" value="OGLUM09G16520"/>
</dbReference>
<organism evidence="1">
    <name type="scientific">Oryza glumipatula</name>
    <dbReference type="NCBI Taxonomy" id="40148"/>
    <lineage>
        <taxon>Eukaryota</taxon>
        <taxon>Viridiplantae</taxon>
        <taxon>Streptophyta</taxon>
        <taxon>Embryophyta</taxon>
        <taxon>Tracheophyta</taxon>
        <taxon>Spermatophyta</taxon>
        <taxon>Magnoliopsida</taxon>
        <taxon>Liliopsida</taxon>
        <taxon>Poales</taxon>
        <taxon>Poaceae</taxon>
        <taxon>BOP clade</taxon>
        <taxon>Oryzoideae</taxon>
        <taxon>Oryzeae</taxon>
        <taxon>Oryzinae</taxon>
        <taxon>Oryza</taxon>
    </lineage>
</organism>
<dbReference type="Proteomes" id="UP000026961">
    <property type="component" value="Chromosome 9"/>
</dbReference>